<evidence type="ECO:0000259" key="4">
    <source>
        <dbReference type="PROSITE" id="PS50949"/>
    </source>
</evidence>
<feature type="domain" description="HTH gntR-type" evidence="4">
    <location>
        <begin position="8"/>
        <end position="75"/>
    </location>
</feature>
<dbReference type="PRINTS" id="PR00035">
    <property type="entry name" value="HTHGNTR"/>
</dbReference>
<dbReference type="SUPFAM" id="SSF46785">
    <property type="entry name" value="Winged helix' DNA-binding domain"/>
    <property type="match status" value="1"/>
</dbReference>
<evidence type="ECO:0000256" key="2">
    <source>
        <dbReference type="ARBA" id="ARBA00023125"/>
    </source>
</evidence>
<sequence>MSNTETASSNTLLAITQLRDLIFSGQLGAGTDHLEGELAERLGMSRTPVREALLRLECQGLVEVRRRKGVRITPFTPKDMAEVYDVLTELEGLAAARAAARNLSDDDLAPMVQAIADMEAAVAVCNRDDWAAADDIFHCELVRLGGNDRISMITQIMADQMRRARLVILYIRPAPMHSSKEHRKLVDAIRAGDADLAKQIQRQHRTVAKGLLLQLLERHHLSVL</sequence>
<protein>
    <submittedName>
        <fullName evidence="5">DNA-binding GntR family transcriptional regulator</fullName>
    </submittedName>
</protein>
<reference evidence="5 6" key="1">
    <citation type="submission" date="2020-08" db="EMBL/GenBank/DDBJ databases">
        <title>Genomic Encyclopedia of Type Strains, Phase IV (KMG-IV): sequencing the most valuable type-strain genomes for metagenomic binning, comparative biology and taxonomic classification.</title>
        <authorList>
            <person name="Goeker M."/>
        </authorList>
    </citation>
    <scope>NUCLEOTIDE SEQUENCE [LARGE SCALE GENOMIC DNA]</scope>
    <source>
        <strain evidence="5 6">DSM 101064</strain>
    </source>
</reference>
<name>A0A7W9EX73_9RHOB</name>
<dbReference type="InterPro" id="IPR036390">
    <property type="entry name" value="WH_DNA-bd_sf"/>
</dbReference>
<evidence type="ECO:0000313" key="5">
    <source>
        <dbReference type="EMBL" id="MBB5721388.1"/>
    </source>
</evidence>
<dbReference type="Gene3D" id="1.10.10.10">
    <property type="entry name" value="Winged helix-like DNA-binding domain superfamily/Winged helix DNA-binding domain"/>
    <property type="match status" value="1"/>
</dbReference>
<dbReference type="Gene3D" id="1.20.120.530">
    <property type="entry name" value="GntR ligand-binding domain-like"/>
    <property type="match status" value="1"/>
</dbReference>
<dbReference type="Pfam" id="PF00392">
    <property type="entry name" value="GntR"/>
    <property type="match status" value="1"/>
</dbReference>
<keyword evidence="1" id="KW-0805">Transcription regulation</keyword>
<dbReference type="PANTHER" id="PTHR43537:SF24">
    <property type="entry name" value="GLUCONATE OPERON TRANSCRIPTIONAL REPRESSOR"/>
    <property type="match status" value="1"/>
</dbReference>
<dbReference type="PROSITE" id="PS50949">
    <property type="entry name" value="HTH_GNTR"/>
    <property type="match status" value="1"/>
</dbReference>
<dbReference type="AlphaFoldDB" id="A0A7W9EX73"/>
<dbReference type="InterPro" id="IPR036388">
    <property type="entry name" value="WH-like_DNA-bd_sf"/>
</dbReference>
<comment type="caution">
    <text evidence="5">The sequence shown here is derived from an EMBL/GenBank/DDBJ whole genome shotgun (WGS) entry which is preliminary data.</text>
</comment>
<organism evidence="5 6">
    <name type="scientific">Yoonia ponticola</name>
    <dbReference type="NCBI Taxonomy" id="1524255"/>
    <lineage>
        <taxon>Bacteria</taxon>
        <taxon>Pseudomonadati</taxon>
        <taxon>Pseudomonadota</taxon>
        <taxon>Alphaproteobacteria</taxon>
        <taxon>Rhodobacterales</taxon>
        <taxon>Paracoccaceae</taxon>
        <taxon>Yoonia</taxon>
    </lineage>
</organism>
<dbReference type="RefSeq" id="WP_183526432.1">
    <property type="nucleotide sequence ID" value="NZ_JACIJM010000002.1"/>
</dbReference>
<accession>A0A7W9EX73</accession>
<dbReference type="Proteomes" id="UP000535415">
    <property type="component" value="Unassembled WGS sequence"/>
</dbReference>
<keyword evidence="3" id="KW-0804">Transcription</keyword>
<dbReference type="Pfam" id="PF07729">
    <property type="entry name" value="FCD"/>
    <property type="match status" value="1"/>
</dbReference>
<evidence type="ECO:0000256" key="1">
    <source>
        <dbReference type="ARBA" id="ARBA00023015"/>
    </source>
</evidence>
<keyword evidence="6" id="KW-1185">Reference proteome</keyword>
<dbReference type="GO" id="GO:0003677">
    <property type="term" value="F:DNA binding"/>
    <property type="evidence" value="ECO:0007669"/>
    <property type="project" value="UniProtKB-KW"/>
</dbReference>
<proteinExistence type="predicted"/>
<dbReference type="GO" id="GO:0003700">
    <property type="term" value="F:DNA-binding transcription factor activity"/>
    <property type="evidence" value="ECO:0007669"/>
    <property type="project" value="InterPro"/>
</dbReference>
<keyword evidence="2 5" id="KW-0238">DNA-binding</keyword>
<dbReference type="InterPro" id="IPR008920">
    <property type="entry name" value="TF_FadR/GntR_C"/>
</dbReference>
<dbReference type="CDD" id="cd07377">
    <property type="entry name" value="WHTH_GntR"/>
    <property type="match status" value="1"/>
</dbReference>
<evidence type="ECO:0000256" key="3">
    <source>
        <dbReference type="ARBA" id="ARBA00023163"/>
    </source>
</evidence>
<dbReference type="InterPro" id="IPR011711">
    <property type="entry name" value="GntR_C"/>
</dbReference>
<gene>
    <name evidence="5" type="ORF">FHS72_000995</name>
</gene>
<dbReference type="PANTHER" id="PTHR43537">
    <property type="entry name" value="TRANSCRIPTIONAL REGULATOR, GNTR FAMILY"/>
    <property type="match status" value="1"/>
</dbReference>
<dbReference type="SMART" id="SM00345">
    <property type="entry name" value="HTH_GNTR"/>
    <property type="match status" value="1"/>
</dbReference>
<dbReference type="SUPFAM" id="SSF48008">
    <property type="entry name" value="GntR ligand-binding domain-like"/>
    <property type="match status" value="1"/>
</dbReference>
<evidence type="ECO:0000313" key="6">
    <source>
        <dbReference type="Proteomes" id="UP000535415"/>
    </source>
</evidence>
<dbReference type="EMBL" id="JACIJM010000002">
    <property type="protein sequence ID" value="MBB5721388.1"/>
    <property type="molecule type" value="Genomic_DNA"/>
</dbReference>
<dbReference type="SMART" id="SM00895">
    <property type="entry name" value="FCD"/>
    <property type="match status" value="1"/>
</dbReference>
<dbReference type="InterPro" id="IPR000524">
    <property type="entry name" value="Tscrpt_reg_HTH_GntR"/>
</dbReference>